<dbReference type="FunFam" id="1.10.555.10:FF:000045">
    <property type="entry name" value="RhoGAP domain containing protein"/>
    <property type="match status" value="1"/>
</dbReference>
<dbReference type="GO" id="GO:0005856">
    <property type="term" value="C:cytoskeleton"/>
    <property type="evidence" value="ECO:0007669"/>
    <property type="project" value="InterPro"/>
</dbReference>
<dbReference type="PANTHER" id="PTHR45876:SF8">
    <property type="entry name" value="FI04035P"/>
    <property type="match status" value="1"/>
</dbReference>
<keyword evidence="6" id="KW-1185">Reference proteome</keyword>
<dbReference type="InterPro" id="IPR000857">
    <property type="entry name" value="MyTH4_dom"/>
</dbReference>
<feature type="compositionally biased region" description="Low complexity" evidence="1">
    <location>
        <begin position="399"/>
        <end position="415"/>
    </location>
</feature>
<feature type="region of interest" description="Disordered" evidence="1">
    <location>
        <begin position="1"/>
        <end position="88"/>
    </location>
</feature>
<feature type="compositionally biased region" description="Low complexity" evidence="1">
    <location>
        <begin position="135"/>
        <end position="158"/>
    </location>
</feature>
<reference evidence="5" key="3">
    <citation type="submission" date="2024-01" db="EMBL/GenBank/DDBJ databases">
        <authorList>
            <person name="Coelho M.A."/>
            <person name="David-Palma M."/>
            <person name="Shea T."/>
            <person name="Sun S."/>
            <person name="Cuomo C.A."/>
            <person name="Heitman J."/>
        </authorList>
    </citation>
    <scope>NUCLEOTIDE SEQUENCE</scope>
    <source>
        <strain evidence="5">CBS 7841</strain>
    </source>
</reference>
<dbReference type="InterPro" id="IPR000198">
    <property type="entry name" value="RhoGAP_dom"/>
</dbReference>
<feature type="compositionally biased region" description="Polar residues" evidence="1">
    <location>
        <begin position="383"/>
        <end position="398"/>
    </location>
</feature>
<feature type="domain" description="Rho-GAP" evidence="3">
    <location>
        <begin position="808"/>
        <end position="991"/>
    </location>
</feature>
<protein>
    <recommendedName>
        <fullName evidence="7">Rho GTPase activator</fullName>
    </recommendedName>
</protein>
<feature type="compositionally biased region" description="Basic residues" evidence="1">
    <location>
        <begin position="462"/>
        <end position="475"/>
    </location>
</feature>
<dbReference type="Gene3D" id="2.20.70.10">
    <property type="match status" value="1"/>
</dbReference>
<feature type="region of interest" description="Disordered" evidence="1">
    <location>
        <begin position="337"/>
        <end position="365"/>
    </location>
</feature>
<feature type="domain" description="WW" evidence="2">
    <location>
        <begin position="262"/>
        <end position="296"/>
    </location>
</feature>
<evidence type="ECO:0000259" key="4">
    <source>
        <dbReference type="PROSITE" id="PS51016"/>
    </source>
</evidence>
<gene>
    <name evidence="5" type="ORF">L203_104956</name>
</gene>
<dbReference type="GeneID" id="91089165"/>
<evidence type="ECO:0008006" key="7">
    <source>
        <dbReference type="Google" id="ProtNLM"/>
    </source>
</evidence>
<dbReference type="PROSITE" id="PS51016">
    <property type="entry name" value="MYTH4"/>
    <property type="match status" value="1"/>
</dbReference>
<dbReference type="Pfam" id="PF00620">
    <property type="entry name" value="RhoGAP"/>
    <property type="match status" value="1"/>
</dbReference>
<dbReference type="SMART" id="SM00139">
    <property type="entry name" value="MyTH4"/>
    <property type="match status" value="1"/>
</dbReference>
<dbReference type="GO" id="GO:0005737">
    <property type="term" value="C:cytoplasm"/>
    <property type="evidence" value="ECO:0007669"/>
    <property type="project" value="TreeGrafter"/>
</dbReference>
<feature type="compositionally biased region" description="Low complexity" evidence="1">
    <location>
        <begin position="73"/>
        <end position="87"/>
    </location>
</feature>
<feature type="compositionally biased region" description="Polar residues" evidence="1">
    <location>
        <begin position="23"/>
        <end position="36"/>
    </location>
</feature>
<dbReference type="InterPro" id="IPR008936">
    <property type="entry name" value="Rho_GTPase_activation_prot"/>
</dbReference>
<reference evidence="5" key="2">
    <citation type="journal article" date="2022" name="Elife">
        <title>Obligate sexual reproduction of a homothallic fungus closely related to the Cryptococcus pathogenic species complex.</title>
        <authorList>
            <person name="Passer A.R."/>
            <person name="Clancey S.A."/>
            <person name="Shea T."/>
            <person name="David-Palma M."/>
            <person name="Averette A.F."/>
            <person name="Boekhout T."/>
            <person name="Porcel B.M."/>
            <person name="Nowrousian M."/>
            <person name="Cuomo C.A."/>
            <person name="Sun S."/>
            <person name="Heitman J."/>
            <person name="Coelho M.A."/>
        </authorList>
    </citation>
    <scope>NUCLEOTIDE SEQUENCE</scope>
    <source>
        <strain evidence="5">CBS 7841</strain>
    </source>
</reference>
<feature type="region of interest" description="Disordered" evidence="1">
    <location>
        <begin position="383"/>
        <end position="486"/>
    </location>
</feature>
<proteinExistence type="predicted"/>
<dbReference type="AlphaFoldDB" id="A0AAJ8JWJ0"/>
<dbReference type="InterPro" id="IPR001202">
    <property type="entry name" value="WW_dom"/>
</dbReference>
<dbReference type="Gene3D" id="1.10.555.10">
    <property type="entry name" value="Rho GTPase activation protein"/>
    <property type="match status" value="1"/>
</dbReference>
<dbReference type="GO" id="GO:0005096">
    <property type="term" value="F:GTPase activator activity"/>
    <property type="evidence" value="ECO:0007669"/>
    <property type="project" value="TreeGrafter"/>
</dbReference>
<name>A0AAJ8JWJ0_9TREE</name>
<dbReference type="CDD" id="cd00201">
    <property type="entry name" value="WW"/>
    <property type="match status" value="1"/>
</dbReference>
<evidence type="ECO:0000313" key="5">
    <source>
        <dbReference type="EMBL" id="WVN89726.1"/>
    </source>
</evidence>
<dbReference type="Gene3D" id="1.25.40.530">
    <property type="entry name" value="MyTH4 domain"/>
    <property type="match status" value="1"/>
</dbReference>
<accession>A0AAJ8JWJ0</accession>
<dbReference type="PROSITE" id="PS50020">
    <property type="entry name" value="WW_DOMAIN_2"/>
    <property type="match status" value="1"/>
</dbReference>
<dbReference type="InterPro" id="IPR038185">
    <property type="entry name" value="MyTH4_dom_sf"/>
</dbReference>
<feature type="compositionally biased region" description="Polar residues" evidence="1">
    <location>
        <begin position="416"/>
        <end position="432"/>
    </location>
</feature>
<dbReference type="SUPFAM" id="SSF48350">
    <property type="entry name" value="GTPase activation domain, GAP"/>
    <property type="match status" value="1"/>
</dbReference>
<evidence type="ECO:0000259" key="3">
    <source>
        <dbReference type="PROSITE" id="PS50238"/>
    </source>
</evidence>
<dbReference type="EMBL" id="CP143789">
    <property type="protein sequence ID" value="WVN89726.1"/>
    <property type="molecule type" value="Genomic_DNA"/>
</dbReference>
<dbReference type="SUPFAM" id="SSF51045">
    <property type="entry name" value="WW domain"/>
    <property type="match status" value="1"/>
</dbReference>
<dbReference type="KEGG" id="cdep:91089165"/>
<dbReference type="PROSITE" id="PS01159">
    <property type="entry name" value="WW_DOMAIN_1"/>
    <property type="match status" value="1"/>
</dbReference>
<evidence type="ECO:0000259" key="2">
    <source>
        <dbReference type="PROSITE" id="PS50020"/>
    </source>
</evidence>
<evidence type="ECO:0000313" key="6">
    <source>
        <dbReference type="Proteomes" id="UP000094043"/>
    </source>
</evidence>
<feature type="compositionally biased region" description="Polar residues" evidence="1">
    <location>
        <begin position="342"/>
        <end position="360"/>
    </location>
</feature>
<evidence type="ECO:0000256" key="1">
    <source>
        <dbReference type="SAM" id="MobiDB-lite"/>
    </source>
</evidence>
<feature type="domain" description="MyTH4" evidence="4">
    <location>
        <begin position="594"/>
        <end position="791"/>
    </location>
</feature>
<reference evidence="5" key="1">
    <citation type="submission" date="2016-06" db="EMBL/GenBank/DDBJ databases">
        <authorList>
            <person name="Cuomo C."/>
            <person name="Litvintseva A."/>
            <person name="Heitman J."/>
            <person name="Chen Y."/>
            <person name="Sun S."/>
            <person name="Springer D."/>
            <person name="Dromer F."/>
            <person name="Young S."/>
            <person name="Zeng Q."/>
            <person name="Chapman S."/>
            <person name="Gujja S."/>
            <person name="Saif S."/>
            <person name="Birren B."/>
        </authorList>
    </citation>
    <scope>NUCLEOTIDE SEQUENCE</scope>
    <source>
        <strain evidence="5">CBS 7841</strain>
    </source>
</reference>
<dbReference type="RefSeq" id="XP_066070426.1">
    <property type="nucleotide sequence ID" value="XM_066214329.1"/>
</dbReference>
<dbReference type="SMART" id="SM00324">
    <property type="entry name" value="RhoGAP"/>
    <property type="match status" value="1"/>
</dbReference>
<organism evidence="5 6">
    <name type="scientific">Cryptococcus depauperatus CBS 7841</name>
    <dbReference type="NCBI Taxonomy" id="1295531"/>
    <lineage>
        <taxon>Eukaryota</taxon>
        <taxon>Fungi</taxon>
        <taxon>Dikarya</taxon>
        <taxon>Basidiomycota</taxon>
        <taxon>Agaricomycotina</taxon>
        <taxon>Tremellomycetes</taxon>
        <taxon>Tremellales</taxon>
        <taxon>Cryptococcaceae</taxon>
        <taxon>Cryptococcus</taxon>
    </lineage>
</organism>
<feature type="region of interest" description="Disordered" evidence="1">
    <location>
        <begin position="117"/>
        <end position="204"/>
    </location>
</feature>
<sequence>MVMVAASKTSESSPTTLQTTTTHGLTPDNNGDNKQPIQHRIGTLATPAQCISIHPSPTSSISPSPLPTPPADAPLSASLPPSYASISHDPARVINSHAEKQALRDARQKLDDLVDRDRRQMEMSRLPPESVDPKSSASQSNSGSASGSGSRGSHSSRAMPRGVNTTGEARSPRQLRSPSPALLHPNQDIQRSGASAHGAVPPVDENLQIGHRGYLPPGLDVKDALAKCEDPTLGWSLQFWVTIADPLCSWDPPVGAFVVPRSPDGEWWELADSSRSNRSYYYNTLTDKTQWTRPGGNAFVIPLGLIQRNALPSRPPSRQSNTHSNAITPSMFESISLPREGSNMSQSNQTSPIKSPQNVTIPRPLYSPAQSFNSVTSPLPNASLIVPTTPSGAQGTFTSNPFPESPLSLPSTSPTKQRSALNASSTLPNLTPLSVVEEGSGSEADRSDNSGPSSVASGRNWWGKRRNKARGKKKREALDESGKGKSVLRSRSVERLGLAAAFADESPRSPLRTAILGGINSVLPKGLPLEPIYVERPGSVRTKRLSTGLHPLLPSELSSQIHSFQGDDFSRRYFATKRTGVFRTRVPVERIMEWQKTPITGPLLVLSKHLTKDAVRCFKVIQHVMGERERPVESAKPTLARSSSLANLRLKDNRTEADISQRNFAGGDQESENGREEKVAVLEEIRWIIQVCVAQGEMRDEVYSQVIKQLTKNPDHDSVVLGFQLFCVFVSSFGPSKNFESFVKNFLERHLDEQADGIGVMAQYCLSKIDILSTKGGRAKTLTVGEIEHASDAAFYPSVYGESLERIMDLQQALYPSLKVPMVLPFLADAILTLGGMECEGIFRVPGDGDSVSELKSRMDRGHYQLKGIEDPHVVASLLKLWLRELEEPIIPSSIYNDALIASRSYTEVLEVAKRLPVYNKRVLIFVISFVQMFLREEVVKTTKMGPMNLALVVAPNILRTTSNSLVTVFTNSNFESRFVLQLLENMKPGEVDPMYIPVHGKGSEW</sequence>
<dbReference type="GO" id="GO:0007165">
    <property type="term" value="P:signal transduction"/>
    <property type="evidence" value="ECO:0007669"/>
    <property type="project" value="InterPro"/>
</dbReference>
<feature type="compositionally biased region" description="Low complexity" evidence="1">
    <location>
        <begin position="9"/>
        <end position="22"/>
    </location>
</feature>
<dbReference type="InterPro" id="IPR036020">
    <property type="entry name" value="WW_dom_sf"/>
</dbReference>
<dbReference type="PROSITE" id="PS50238">
    <property type="entry name" value="RHOGAP"/>
    <property type="match status" value="1"/>
</dbReference>
<feature type="compositionally biased region" description="Low complexity" evidence="1">
    <location>
        <begin position="51"/>
        <end position="63"/>
    </location>
</feature>
<dbReference type="Pfam" id="PF00784">
    <property type="entry name" value="MyTH4"/>
    <property type="match status" value="1"/>
</dbReference>
<dbReference type="PANTHER" id="PTHR45876">
    <property type="entry name" value="FI04035P"/>
    <property type="match status" value="1"/>
</dbReference>
<dbReference type="Proteomes" id="UP000094043">
    <property type="component" value="Chromosome 6"/>
</dbReference>